<dbReference type="Proteomes" id="UP000055024">
    <property type="component" value="Unassembled WGS sequence"/>
</dbReference>
<accession>A0A0V1H114</accession>
<reference evidence="1 2" key="1">
    <citation type="submission" date="2015-01" db="EMBL/GenBank/DDBJ databases">
        <title>Evolution of Trichinella species and genotypes.</title>
        <authorList>
            <person name="Korhonen P.K."/>
            <person name="Edoardo P."/>
            <person name="Giuseppe L.R."/>
            <person name="Gasser R.B."/>
        </authorList>
    </citation>
    <scope>NUCLEOTIDE SEQUENCE [LARGE SCALE GENOMIC DNA]</scope>
    <source>
        <strain evidence="1">ISS1029</strain>
    </source>
</reference>
<comment type="caution">
    <text evidence="1">The sequence shown here is derived from an EMBL/GenBank/DDBJ whole genome shotgun (WGS) entry which is preliminary data.</text>
</comment>
<dbReference type="AlphaFoldDB" id="A0A0V1H114"/>
<proteinExistence type="predicted"/>
<evidence type="ECO:0000313" key="2">
    <source>
        <dbReference type="Proteomes" id="UP000055024"/>
    </source>
</evidence>
<gene>
    <name evidence="1" type="ORF">T11_15464</name>
</gene>
<dbReference type="EMBL" id="JYDP01000177">
    <property type="protein sequence ID" value="KRZ03957.1"/>
    <property type="molecule type" value="Genomic_DNA"/>
</dbReference>
<evidence type="ECO:0000313" key="1">
    <source>
        <dbReference type="EMBL" id="KRZ03957.1"/>
    </source>
</evidence>
<dbReference type="OrthoDB" id="5943606at2759"/>
<name>A0A0V1H114_9BILA</name>
<protein>
    <submittedName>
        <fullName evidence="1">Uncharacterized protein</fullName>
    </submittedName>
</protein>
<keyword evidence="2" id="KW-1185">Reference proteome</keyword>
<sequence length="375" mass="43592">MKDVRRPVDKACTSAQEDASEVIGLEKFLNMLDTPELAIFVLKNECEKFESRCIRKERIIPPNSRRKLKKMFAAACANSAEEPAKRNDYGCFVKEASTNRARNSPTLATFFELAHRIFTLLYKMKNLWKENSNKCGAPLQTSEEPRSTLRSEEILSKTDGVRVQPSVSKRRESRIEEPRRYCGKQQLVEQHVLYYQYRACFIRLAQYVDIPIWKNRSRWCSRLICSKSCDNRIGRSSSMERKTATPTDLKCFAQDAATDDASEKTTQQKVRSYCAIWLVLTVRVVPPYWSAQRRDPLNEEEWKLSLLRKAKAKRTEYPELTDRRTVEPDVIAEGKNRMYSMLCINDKGLLFPKGRERFMIEELLEKTLLRKATTG</sequence>
<organism evidence="1 2">
    <name type="scientific">Trichinella zimbabwensis</name>
    <dbReference type="NCBI Taxonomy" id="268475"/>
    <lineage>
        <taxon>Eukaryota</taxon>
        <taxon>Metazoa</taxon>
        <taxon>Ecdysozoa</taxon>
        <taxon>Nematoda</taxon>
        <taxon>Enoplea</taxon>
        <taxon>Dorylaimia</taxon>
        <taxon>Trichinellida</taxon>
        <taxon>Trichinellidae</taxon>
        <taxon>Trichinella</taxon>
    </lineage>
</organism>